<sequence>MPSISLATTNFNPIASSITASAFNTLPVVSVRQTEATKQEIIDQLPCSGIIQKIKKDLENVPKDVDADNPSLKSVLKDGEELSQCLLSRAKLTTDQRVKAELLKEALFNNNDSGKINDREIRNLINSIDKSRLTEDAALDLALASKINTEARYHSRIARGNHAQAKKLWDSGTSGVVTVDGVDTAYHFVKATSNKGERHPLIIIAPGRGEPMANYIEMVSEFNAENRDVIVVGFSGNGDVGHPGHLESFSDTTKGLAAIIAQRSDITSVQHTSVSLVAHSTGATTAVRYCEEYSKDPAVKQMVLIAPLFKINASYVSLFAAKVIDTVLDKTESVVNTIISPFTSYRANLDAIHISDRESYYDGNYYTQSSARYKQLVKVRDEHQAMPPTFSWVNEAQQACSLALADADGLKDENLDILVFMAGKDSVVDNDKTREFIAKSNAKSITVDGALHTLVQEADPYRGPMMQEILKFTR</sequence>
<dbReference type="Pfam" id="PF12146">
    <property type="entry name" value="Hydrolase_4"/>
    <property type="match status" value="1"/>
</dbReference>
<feature type="domain" description="Serine aminopeptidase S33" evidence="1">
    <location>
        <begin position="198"/>
        <end position="458"/>
    </location>
</feature>
<dbReference type="Proteomes" id="UP000254512">
    <property type="component" value="Unassembled WGS sequence"/>
</dbReference>
<dbReference type="InterPro" id="IPR022742">
    <property type="entry name" value="Hydrolase_4"/>
</dbReference>
<name>A0A377J6S4_GRIHO</name>
<dbReference type="SUPFAM" id="SSF53474">
    <property type="entry name" value="alpha/beta-Hydrolases"/>
    <property type="match status" value="1"/>
</dbReference>
<proteinExistence type="predicted"/>
<dbReference type="RefSeq" id="WP_115660182.1">
    <property type="nucleotide sequence ID" value="NZ_JARGYG010000028.1"/>
</dbReference>
<dbReference type="Gene3D" id="3.40.50.1820">
    <property type="entry name" value="alpha/beta hydrolase"/>
    <property type="match status" value="1"/>
</dbReference>
<evidence type="ECO:0000313" key="2">
    <source>
        <dbReference type="EMBL" id="STO98187.1"/>
    </source>
</evidence>
<reference evidence="2 3" key="1">
    <citation type="submission" date="2018-06" db="EMBL/GenBank/DDBJ databases">
        <authorList>
            <consortium name="Pathogen Informatics"/>
            <person name="Doyle S."/>
        </authorList>
    </citation>
    <scope>NUCLEOTIDE SEQUENCE [LARGE SCALE GENOMIC DNA]</scope>
    <source>
        <strain evidence="2 3">NCTC11645</strain>
    </source>
</reference>
<dbReference type="AlphaFoldDB" id="A0A377J6S4"/>
<gene>
    <name evidence="2" type="ORF">NCTC11645_03171</name>
</gene>
<evidence type="ECO:0000313" key="3">
    <source>
        <dbReference type="Proteomes" id="UP000254512"/>
    </source>
</evidence>
<dbReference type="EMBL" id="UGHD01000003">
    <property type="protein sequence ID" value="STO98187.1"/>
    <property type="molecule type" value="Genomic_DNA"/>
</dbReference>
<dbReference type="InterPro" id="IPR029058">
    <property type="entry name" value="AB_hydrolase_fold"/>
</dbReference>
<organism evidence="2 3">
    <name type="scientific">Grimontia hollisae</name>
    <name type="common">Vibrio hollisae</name>
    <dbReference type="NCBI Taxonomy" id="673"/>
    <lineage>
        <taxon>Bacteria</taxon>
        <taxon>Pseudomonadati</taxon>
        <taxon>Pseudomonadota</taxon>
        <taxon>Gammaproteobacteria</taxon>
        <taxon>Vibrionales</taxon>
        <taxon>Vibrionaceae</taxon>
        <taxon>Grimontia</taxon>
    </lineage>
</organism>
<protein>
    <submittedName>
        <fullName evidence="2">Lysophospholipase L2</fullName>
    </submittedName>
</protein>
<accession>A0A377J6S4</accession>
<evidence type="ECO:0000259" key="1">
    <source>
        <dbReference type="Pfam" id="PF12146"/>
    </source>
</evidence>